<accession>A0A2M4D0U6</accession>
<organism evidence="3">
    <name type="scientific">Anopheles darlingi</name>
    <name type="common">Mosquito</name>
    <dbReference type="NCBI Taxonomy" id="43151"/>
    <lineage>
        <taxon>Eukaryota</taxon>
        <taxon>Metazoa</taxon>
        <taxon>Ecdysozoa</taxon>
        <taxon>Arthropoda</taxon>
        <taxon>Hexapoda</taxon>
        <taxon>Insecta</taxon>
        <taxon>Pterygota</taxon>
        <taxon>Neoptera</taxon>
        <taxon>Endopterygota</taxon>
        <taxon>Diptera</taxon>
        <taxon>Nematocera</taxon>
        <taxon>Culicoidea</taxon>
        <taxon>Culicidae</taxon>
        <taxon>Anophelinae</taxon>
        <taxon>Anopheles</taxon>
    </lineage>
</organism>
<feature type="signal peptide" evidence="2">
    <location>
        <begin position="1"/>
        <end position="21"/>
    </location>
</feature>
<name>A0A2M4D0U6_ANODA</name>
<evidence type="ECO:0000256" key="1">
    <source>
        <dbReference type="SAM" id="MobiDB-lite"/>
    </source>
</evidence>
<evidence type="ECO:0000313" key="3">
    <source>
        <dbReference type="EMBL" id="MBW71192.1"/>
    </source>
</evidence>
<evidence type="ECO:0000256" key="2">
    <source>
        <dbReference type="SAM" id="SignalP"/>
    </source>
</evidence>
<reference evidence="3" key="1">
    <citation type="submission" date="2018-01" db="EMBL/GenBank/DDBJ databases">
        <title>An insight into the sialome of Amazonian anophelines.</title>
        <authorList>
            <person name="Ribeiro J.M."/>
            <person name="Scarpassa V."/>
            <person name="Calvo E."/>
        </authorList>
    </citation>
    <scope>NUCLEOTIDE SEQUENCE</scope>
</reference>
<dbReference type="EMBL" id="GGFL01007014">
    <property type="protein sequence ID" value="MBW71192.1"/>
    <property type="molecule type" value="Transcribed_RNA"/>
</dbReference>
<protein>
    <submittedName>
        <fullName evidence="3">Putative secreted protein</fullName>
    </submittedName>
</protein>
<dbReference type="AlphaFoldDB" id="A0A2M4D0U6"/>
<keyword evidence="2" id="KW-0732">Signal</keyword>
<sequence length="139" mass="15323">MVVVVVVVGWLLLCRHRKVASSSSNTYTLPAAPTVQQLVVARWSDLGLPKPRDQPPREGRQRTSEQRREACLGAVLCVALGGRPPFWIGMEACRRVVCLATSKWRTKKKRKRSQPFTTTFATTTARPTGEGLVFVCSGG</sequence>
<proteinExistence type="predicted"/>
<feature type="compositionally biased region" description="Basic and acidic residues" evidence="1">
    <location>
        <begin position="50"/>
        <end position="66"/>
    </location>
</feature>
<feature type="region of interest" description="Disordered" evidence="1">
    <location>
        <begin position="46"/>
        <end position="66"/>
    </location>
</feature>
<feature type="chain" id="PRO_5014597799" evidence="2">
    <location>
        <begin position="22"/>
        <end position="139"/>
    </location>
</feature>